<evidence type="ECO:0000313" key="2">
    <source>
        <dbReference type="EMBL" id="QDY99489.1"/>
    </source>
</evidence>
<feature type="compositionally biased region" description="Polar residues" evidence="1">
    <location>
        <begin position="222"/>
        <end position="243"/>
    </location>
</feature>
<sequence>MAGIPAYCTNRKCGAVFVNNVINIKHSLNIRLSANFITRCPRCGSEARLVNGTFNERGKGLEFVSGPPLTKAILEHLRDIAQKAQSGEITPQEAIAEAGKIDSRWARILERALKIGGAVGVFAAIITLYIQWSSYELQKADSAASAEFYKAALAILENVENGKGIDAESANPAKAKAKVKSVLVEGEQKARTDRVYVAPKKSKRRDRRQKAKAKKLSKHENSPSLPDSAPTPTQRPDVEPSQS</sequence>
<keyword evidence="3" id="KW-1185">Reference proteome</keyword>
<accession>A0A5B8KVF3</accession>
<feature type="compositionally biased region" description="Basic residues" evidence="1">
    <location>
        <begin position="200"/>
        <end position="217"/>
    </location>
</feature>
<protein>
    <submittedName>
        <fullName evidence="2">Uncharacterized protein</fullName>
    </submittedName>
</protein>
<evidence type="ECO:0000256" key="1">
    <source>
        <dbReference type="SAM" id="MobiDB-lite"/>
    </source>
</evidence>
<organism evidence="2 3">
    <name type="scientific">Nitratireductor mangrovi</name>
    <dbReference type="NCBI Taxonomy" id="2599600"/>
    <lineage>
        <taxon>Bacteria</taxon>
        <taxon>Pseudomonadati</taxon>
        <taxon>Pseudomonadota</taxon>
        <taxon>Alphaproteobacteria</taxon>
        <taxon>Hyphomicrobiales</taxon>
        <taxon>Phyllobacteriaceae</taxon>
        <taxon>Nitratireductor</taxon>
    </lineage>
</organism>
<dbReference type="EMBL" id="CP042301">
    <property type="protein sequence ID" value="QDY99489.1"/>
    <property type="molecule type" value="Genomic_DNA"/>
</dbReference>
<dbReference type="KEGG" id="niy:FQ775_03380"/>
<dbReference type="AlphaFoldDB" id="A0A5B8KVF3"/>
<dbReference type="RefSeq" id="WP_146298145.1">
    <property type="nucleotide sequence ID" value="NZ_CP042301.2"/>
</dbReference>
<name>A0A5B8KVF3_9HYPH</name>
<proteinExistence type="predicted"/>
<gene>
    <name evidence="2" type="ORF">FQ775_03380</name>
</gene>
<dbReference type="Proteomes" id="UP000321389">
    <property type="component" value="Chromosome"/>
</dbReference>
<reference evidence="2" key="1">
    <citation type="submission" date="2020-04" db="EMBL/GenBank/DDBJ databases">
        <title>Nitratireductor sp. nov. isolated from mangrove soil.</title>
        <authorList>
            <person name="Ye Y."/>
        </authorList>
    </citation>
    <scope>NUCLEOTIDE SEQUENCE</scope>
    <source>
        <strain evidence="2">SY7</strain>
    </source>
</reference>
<evidence type="ECO:0000313" key="3">
    <source>
        <dbReference type="Proteomes" id="UP000321389"/>
    </source>
</evidence>
<dbReference type="OrthoDB" id="570299at2"/>
<feature type="region of interest" description="Disordered" evidence="1">
    <location>
        <begin position="181"/>
        <end position="243"/>
    </location>
</feature>